<organism evidence="4 5">
    <name type="scientific">Meganyctiphanes norvegica</name>
    <name type="common">Northern krill</name>
    <name type="synonym">Thysanopoda norvegica</name>
    <dbReference type="NCBI Taxonomy" id="48144"/>
    <lineage>
        <taxon>Eukaryota</taxon>
        <taxon>Metazoa</taxon>
        <taxon>Ecdysozoa</taxon>
        <taxon>Arthropoda</taxon>
        <taxon>Crustacea</taxon>
        <taxon>Multicrustacea</taxon>
        <taxon>Malacostraca</taxon>
        <taxon>Eumalacostraca</taxon>
        <taxon>Eucarida</taxon>
        <taxon>Euphausiacea</taxon>
        <taxon>Euphausiidae</taxon>
        <taxon>Meganyctiphanes</taxon>
    </lineage>
</organism>
<feature type="compositionally biased region" description="Low complexity" evidence="1">
    <location>
        <begin position="119"/>
        <end position="134"/>
    </location>
</feature>
<feature type="compositionally biased region" description="Pro residues" evidence="1">
    <location>
        <begin position="96"/>
        <end position="118"/>
    </location>
</feature>
<feature type="chain" id="PRO_5043651735" description="Peptidase S1 domain-containing protein" evidence="2">
    <location>
        <begin position="19"/>
        <end position="412"/>
    </location>
</feature>
<evidence type="ECO:0000256" key="1">
    <source>
        <dbReference type="SAM" id="MobiDB-lite"/>
    </source>
</evidence>
<dbReference type="GO" id="GO:0006508">
    <property type="term" value="P:proteolysis"/>
    <property type="evidence" value="ECO:0007669"/>
    <property type="project" value="InterPro"/>
</dbReference>
<dbReference type="PROSITE" id="PS50240">
    <property type="entry name" value="TRYPSIN_DOM"/>
    <property type="match status" value="1"/>
</dbReference>
<reference evidence="4 5" key="1">
    <citation type="submission" date="2024-05" db="EMBL/GenBank/DDBJ databases">
        <authorList>
            <person name="Wallberg A."/>
        </authorList>
    </citation>
    <scope>NUCLEOTIDE SEQUENCE [LARGE SCALE GENOMIC DNA]</scope>
</reference>
<keyword evidence="5" id="KW-1185">Reference proteome</keyword>
<dbReference type="EMBL" id="CAXKWB010032468">
    <property type="protein sequence ID" value="CAL4141285.1"/>
    <property type="molecule type" value="Genomic_DNA"/>
</dbReference>
<sequence>MHLSLVVVFVLGISGVLSRAQISPGFNANCICTPYYKCYDGETSSPVQGTVDDRDNFQITDSRTIITVRQENEPATCPEVLDRCCHNLAPNQNSPTFPPPQPSRIPITPSPQPFPASPSQPQTTTSNPSSQPRPGTSHLGASNGACGIRNSDGVDFEIQGFKEGQAQYGEFPWMVALLARNTGFGADEGGDNLFLGGGSLIHPQVVLTAAHKAYDNSNTKLTVRVGEWNFRTTNEPHPHQNIPVKEVIIHPRFKRDTMVFNIALLILEQPAVLGITVPSCKTVNCRRQHCIYNFTLYQWGRELVKKERSSHILKPIIIKSGYSNAQWNMGRMSHGPLLGMEEAYSFNGLSACEGCPAEEGAPLIYPPEIKISGYIWHERTHSFNIGVGLGVVAVAVVEVVHLSEGSKNILRY</sequence>
<dbReference type="PRINTS" id="PR00722">
    <property type="entry name" value="CHYMOTRYPSIN"/>
</dbReference>
<accession>A0AAV2RSF0</accession>
<protein>
    <recommendedName>
        <fullName evidence="3">Peptidase S1 domain-containing protein</fullName>
    </recommendedName>
</protein>
<feature type="non-terminal residue" evidence="4">
    <location>
        <position position="412"/>
    </location>
</feature>
<evidence type="ECO:0000313" key="4">
    <source>
        <dbReference type="EMBL" id="CAL4141285.1"/>
    </source>
</evidence>
<name>A0AAV2RSF0_MEGNR</name>
<dbReference type="InterPro" id="IPR009003">
    <property type="entry name" value="Peptidase_S1_PA"/>
</dbReference>
<feature type="signal peptide" evidence="2">
    <location>
        <begin position="1"/>
        <end position="18"/>
    </location>
</feature>
<dbReference type="PANTHER" id="PTHR24258">
    <property type="entry name" value="SERINE PROTEASE-RELATED"/>
    <property type="match status" value="1"/>
</dbReference>
<dbReference type="GO" id="GO:0004252">
    <property type="term" value="F:serine-type endopeptidase activity"/>
    <property type="evidence" value="ECO:0007669"/>
    <property type="project" value="InterPro"/>
</dbReference>
<comment type="caution">
    <text evidence="4">The sequence shown here is derived from an EMBL/GenBank/DDBJ whole genome shotgun (WGS) entry which is preliminary data.</text>
</comment>
<dbReference type="Gene3D" id="2.40.10.10">
    <property type="entry name" value="Trypsin-like serine proteases"/>
    <property type="match status" value="1"/>
</dbReference>
<keyword evidence="2" id="KW-0732">Signal</keyword>
<feature type="domain" description="Peptidase S1" evidence="3">
    <location>
        <begin position="158"/>
        <end position="412"/>
    </location>
</feature>
<dbReference type="AlphaFoldDB" id="A0AAV2RSF0"/>
<dbReference type="InterPro" id="IPR001314">
    <property type="entry name" value="Peptidase_S1A"/>
</dbReference>
<dbReference type="SUPFAM" id="SSF50494">
    <property type="entry name" value="Trypsin-like serine proteases"/>
    <property type="match status" value="1"/>
</dbReference>
<evidence type="ECO:0000259" key="3">
    <source>
        <dbReference type="PROSITE" id="PS50240"/>
    </source>
</evidence>
<feature type="region of interest" description="Disordered" evidence="1">
    <location>
        <begin position="91"/>
        <end position="146"/>
    </location>
</feature>
<evidence type="ECO:0000256" key="2">
    <source>
        <dbReference type="SAM" id="SignalP"/>
    </source>
</evidence>
<dbReference type="Pfam" id="PF00089">
    <property type="entry name" value="Trypsin"/>
    <property type="match status" value="1"/>
</dbReference>
<dbReference type="PANTHER" id="PTHR24258:SF129">
    <property type="entry name" value="LP15124P-RELATED"/>
    <property type="match status" value="1"/>
</dbReference>
<dbReference type="SMART" id="SM00020">
    <property type="entry name" value="Tryp_SPc"/>
    <property type="match status" value="1"/>
</dbReference>
<proteinExistence type="predicted"/>
<evidence type="ECO:0000313" key="5">
    <source>
        <dbReference type="Proteomes" id="UP001497623"/>
    </source>
</evidence>
<dbReference type="InterPro" id="IPR043504">
    <property type="entry name" value="Peptidase_S1_PA_chymotrypsin"/>
</dbReference>
<gene>
    <name evidence="4" type="ORF">MNOR_LOCUS28836</name>
</gene>
<dbReference type="Proteomes" id="UP001497623">
    <property type="component" value="Unassembled WGS sequence"/>
</dbReference>
<dbReference type="InterPro" id="IPR001254">
    <property type="entry name" value="Trypsin_dom"/>
</dbReference>